<keyword evidence="3" id="KW-1185">Reference proteome</keyword>
<reference evidence="2 3" key="1">
    <citation type="submission" date="2017-10" db="EMBL/GenBank/DDBJ databases">
        <title>Comparative genomics in systemic dimorphic fungi from Ajellomycetaceae.</title>
        <authorList>
            <person name="Munoz J.F."/>
            <person name="Mcewen J.G."/>
            <person name="Clay O.K."/>
            <person name="Cuomo C.A."/>
        </authorList>
    </citation>
    <scope>NUCLEOTIDE SEQUENCE [LARGE SCALE GENOMIC DNA]</scope>
    <source>
        <strain evidence="2 3">UAMH7299</strain>
    </source>
</reference>
<dbReference type="PANTHER" id="PTHR42085">
    <property type="entry name" value="F-BOX DOMAIN-CONTAINING PROTEIN"/>
    <property type="match status" value="1"/>
</dbReference>
<accession>A0A2B7WI36</accession>
<evidence type="ECO:0000259" key="1">
    <source>
        <dbReference type="Pfam" id="PF24864"/>
    </source>
</evidence>
<protein>
    <recommendedName>
        <fullName evidence="1">DUF7730 domain-containing protein</fullName>
    </recommendedName>
</protein>
<sequence>MSTPSSSPSFPFLKLPLELREQVYRHLFWIYPGYRCHLGHAYLTPNRDEEKHTTKVYEVSKHPENPTEKDYSRRSYHYEPAAEIVKRGIYRETCDVFLAIFHANKAVYAEAMRVFYGETFFIASMELWDAIRFLTPIGAHRRKLLRHLSFEFWGSYVAQECGGWVEMRDIANLLVDSDRMETIEIRAIGISVELDMLESARCAGTRTEYQPVVFSGLHEFCRLKFLGTLRLVADKSRLMSNYPQDLEWLRKLEEREWEGTERKTRVLWCSYARDD</sequence>
<dbReference type="OrthoDB" id="5272396at2759"/>
<dbReference type="InterPro" id="IPR038883">
    <property type="entry name" value="AN11006-like"/>
</dbReference>
<dbReference type="Proteomes" id="UP000224634">
    <property type="component" value="Unassembled WGS sequence"/>
</dbReference>
<evidence type="ECO:0000313" key="2">
    <source>
        <dbReference type="EMBL" id="PGG99033.1"/>
    </source>
</evidence>
<proteinExistence type="predicted"/>
<evidence type="ECO:0000313" key="3">
    <source>
        <dbReference type="Proteomes" id="UP000224634"/>
    </source>
</evidence>
<dbReference type="InterPro" id="IPR056632">
    <property type="entry name" value="DUF7730"/>
</dbReference>
<feature type="domain" description="DUF7730" evidence="1">
    <location>
        <begin position="12"/>
        <end position="152"/>
    </location>
</feature>
<organism evidence="2 3">
    <name type="scientific">Polytolypa hystricis (strain UAMH7299)</name>
    <dbReference type="NCBI Taxonomy" id="1447883"/>
    <lineage>
        <taxon>Eukaryota</taxon>
        <taxon>Fungi</taxon>
        <taxon>Dikarya</taxon>
        <taxon>Ascomycota</taxon>
        <taxon>Pezizomycotina</taxon>
        <taxon>Eurotiomycetes</taxon>
        <taxon>Eurotiomycetidae</taxon>
        <taxon>Onygenales</taxon>
        <taxon>Onygenales incertae sedis</taxon>
        <taxon>Polytolypa</taxon>
    </lineage>
</organism>
<gene>
    <name evidence="2" type="ORF">AJ80_09423</name>
</gene>
<dbReference type="PANTHER" id="PTHR42085:SF2">
    <property type="entry name" value="F-BOX DOMAIN-CONTAINING PROTEIN"/>
    <property type="match status" value="1"/>
</dbReference>
<dbReference type="Pfam" id="PF24864">
    <property type="entry name" value="DUF7730"/>
    <property type="match status" value="1"/>
</dbReference>
<comment type="caution">
    <text evidence="2">The sequence shown here is derived from an EMBL/GenBank/DDBJ whole genome shotgun (WGS) entry which is preliminary data.</text>
</comment>
<dbReference type="EMBL" id="PDNA01000279">
    <property type="protein sequence ID" value="PGG99033.1"/>
    <property type="molecule type" value="Genomic_DNA"/>
</dbReference>
<dbReference type="AlphaFoldDB" id="A0A2B7WI36"/>
<name>A0A2B7WI36_POLH7</name>